<dbReference type="AlphaFoldDB" id="A0A8H4W407"/>
<organism evidence="2 3">
    <name type="scientific">Cudoniella acicularis</name>
    <dbReference type="NCBI Taxonomy" id="354080"/>
    <lineage>
        <taxon>Eukaryota</taxon>
        <taxon>Fungi</taxon>
        <taxon>Dikarya</taxon>
        <taxon>Ascomycota</taxon>
        <taxon>Pezizomycotina</taxon>
        <taxon>Leotiomycetes</taxon>
        <taxon>Helotiales</taxon>
        <taxon>Tricladiaceae</taxon>
        <taxon>Cudoniella</taxon>
    </lineage>
</organism>
<name>A0A8H4W407_9HELO</name>
<dbReference type="Pfam" id="PF06985">
    <property type="entry name" value="HET"/>
    <property type="match status" value="1"/>
</dbReference>
<accession>A0A8H4W407</accession>
<protein>
    <recommendedName>
        <fullName evidence="1">Heterokaryon incompatibility domain-containing protein</fullName>
    </recommendedName>
</protein>
<evidence type="ECO:0000259" key="1">
    <source>
        <dbReference type="Pfam" id="PF06985"/>
    </source>
</evidence>
<dbReference type="Proteomes" id="UP000566819">
    <property type="component" value="Unassembled WGS sequence"/>
</dbReference>
<evidence type="ECO:0000313" key="3">
    <source>
        <dbReference type="Proteomes" id="UP000566819"/>
    </source>
</evidence>
<sequence>MLKKGEVSNHEFGVAKNWLKECVDKHDHCGQAGSQVLPTRLLCLRENRIYLIHTVQNPGTQLQYATLSHCWGAIDFFKLCQDNFQDLQECVPEKELTGTFRDAVYVTRYLGLEYLWIDSICIIQDDEQDWEREPALMSGVYGGSTINIAAANSLDGNGGCLYNDTDHAATIAKCKAFRYRFRMPGLQEDKIWELAPMVQYSRLGWFLFDFDTGSGGDDERLHYQTILEKQKRLTPLSEYSKTLEWSKKYPE</sequence>
<dbReference type="InterPro" id="IPR010730">
    <property type="entry name" value="HET"/>
</dbReference>
<dbReference type="OrthoDB" id="5347061at2759"/>
<feature type="domain" description="Heterokaryon incompatibility" evidence="1">
    <location>
        <begin position="64"/>
        <end position="164"/>
    </location>
</feature>
<dbReference type="EMBL" id="JAAMPI010000264">
    <property type="protein sequence ID" value="KAF4633388.1"/>
    <property type="molecule type" value="Genomic_DNA"/>
</dbReference>
<gene>
    <name evidence="2" type="ORF">G7Y89_g4725</name>
</gene>
<evidence type="ECO:0000313" key="2">
    <source>
        <dbReference type="EMBL" id="KAF4633388.1"/>
    </source>
</evidence>
<keyword evidence="3" id="KW-1185">Reference proteome</keyword>
<reference evidence="2 3" key="1">
    <citation type="submission" date="2020-03" db="EMBL/GenBank/DDBJ databases">
        <title>Draft Genome Sequence of Cudoniella acicularis.</title>
        <authorList>
            <person name="Buettner E."/>
            <person name="Kellner H."/>
        </authorList>
    </citation>
    <scope>NUCLEOTIDE SEQUENCE [LARGE SCALE GENOMIC DNA]</scope>
    <source>
        <strain evidence="2 3">DSM 108380</strain>
    </source>
</reference>
<dbReference type="PANTHER" id="PTHR33112:SF8">
    <property type="entry name" value="HETEROKARYON INCOMPATIBILITY DOMAIN-CONTAINING PROTEIN"/>
    <property type="match status" value="1"/>
</dbReference>
<proteinExistence type="predicted"/>
<dbReference type="PANTHER" id="PTHR33112">
    <property type="entry name" value="DOMAIN PROTEIN, PUTATIVE-RELATED"/>
    <property type="match status" value="1"/>
</dbReference>
<comment type="caution">
    <text evidence="2">The sequence shown here is derived from an EMBL/GenBank/DDBJ whole genome shotgun (WGS) entry which is preliminary data.</text>
</comment>